<dbReference type="SMART" id="SM00249">
    <property type="entry name" value="PHD"/>
    <property type="match status" value="1"/>
</dbReference>
<dbReference type="Gene3D" id="1.20.920.10">
    <property type="entry name" value="Bromodomain-like"/>
    <property type="match status" value="1"/>
</dbReference>
<keyword evidence="7" id="KW-0175">Coiled coil</keyword>
<proteinExistence type="predicted"/>
<evidence type="ECO:0000313" key="12">
    <source>
        <dbReference type="WBParaSite" id="MBELARI_LOCUS6728.1"/>
    </source>
</evidence>
<dbReference type="InterPro" id="IPR011011">
    <property type="entry name" value="Znf_FYVE_PHD"/>
</dbReference>
<feature type="compositionally biased region" description="Low complexity" evidence="8">
    <location>
        <begin position="595"/>
        <end position="606"/>
    </location>
</feature>
<feature type="compositionally biased region" description="Polar residues" evidence="8">
    <location>
        <begin position="544"/>
        <end position="554"/>
    </location>
</feature>
<feature type="region of interest" description="Disordered" evidence="8">
    <location>
        <begin position="692"/>
        <end position="731"/>
    </location>
</feature>
<dbReference type="InterPro" id="IPR019787">
    <property type="entry name" value="Znf_PHD-finger"/>
</dbReference>
<keyword evidence="3" id="KW-0862">Zinc</keyword>
<dbReference type="InterPro" id="IPR013083">
    <property type="entry name" value="Znf_RING/FYVE/PHD"/>
</dbReference>
<accession>A0AAF3JAL2</accession>
<dbReference type="CDD" id="cd04369">
    <property type="entry name" value="Bromodomain"/>
    <property type="match status" value="1"/>
</dbReference>
<feature type="region of interest" description="Disordered" evidence="8">
    <location>
        <begin position="37"/>
        <end position="67"/>
    </location>
</feature>
<dbReference type="SUPFAM" id="SSF57903">
    <property type="entry name" value="FYVE/PHD zinc finger"/>
    <property type="match status" value="1"/>
</dbReference>
<feature type="region of interest" description="Disordered" evidence="8">
    <location>
        <begin position="988"/>
        <end position="1012"/>
    </location>
</feature>
<evidence type="ECO:0000256" key="4">
    <source>
        <dbReference type="ARBA" id="ARBA00023117"/>
    </source>
</evidence>
<dbReference type="SMART" id="SM00297">
    <property type="entry name" value="BROMO"/>
    <property type="match status" value="1"/>
</dbReference>
<dbReference type="SUPFAM" id="SSF47370">
    <property type="entry name" value="Bromodomain"/>
    <property type="match status" value="1"/>
</dbReference>
<feature type="compositionally biased region" description="Polar residues" evidence="8">
    <location>
        <begin position="451"/>
        <end position="471"/>
    </location>
</feature>
<feature type="compositionally biased region" description="Basic and acidic residues" evidence="8">
    <location>
        <begin position="574"/>
        <end position="590"/>
    </location>
</feature>
<dbReference type="Pfam" id="PF00439">
    <property type="entry name" value="Bromodomain"/>
    <property type="match status" value="1"/>
</dbReference>
<keyword evidence="1" id="KW-0479">Metal-binding</keyword>
<feature type="compositionally biased region" description="Basic and acidic residues" evidence="8">
    <location>
        <begin position="715"/>
        <end position="731"/>
    </location>
</feature>
<name>A0AAF3JAL2_9BILA</name>
<feature type="coiled-coil region" evidence="7">
    <location>
        <begin position="185"/>
        <end position="242"/>
    </location>
</feature>
<dbReference type="InterPro" id="IPR001965">
    <property type="entry name" value="Znf_PHD"/>
</dbReference>
<sequence>MGSSGTGTSGMRLPAASEKQILDRYIQMQRQQQAHLAQQLQRNMSNAQPRQSSSTNSGTSTSDRQAHVTQLANQLRMQAQQSYLQQQMMGTNGQMQPQSPVLRHQPPGLTPAALAQMHRRQREQAAFAAQRHQAQVAHSQPSSSHQLLQHLPEHLRPEKMETARQAALNMQRQFSGRSDAISQACQELIELRDSLQNQLAAMKILMISEISRLFDCLSAAVVSETEEQLAPSKKLLKELKEKADKATKVGSCASQILGHYGKVPNNQLEGFITQTMSHMAELEQAEPLMKAALKDVIRLGKFDAQIDLSAFDPLFEQIKATDFGFFSVKNDDKVETKKFEKICIPECVPRLKLWDQLSTKKLTLRNQNLHVKRPYNDAQRGLLRMMFACFMRWFDTPHLPGTSGVDETPTIFWQNPQEAPREAPPKQIDLTGEGLGSIQRGLSTTTTTEQLLSHNHDQPNTIDSTRPSTSRYSEEQELNSQDIILKELREAGERILAQGTDKEQEQETFSPLNNQPIDFSGIQVRTEPLDEEDFDEDHCEMPINGQNHLENGSHSPFPPEEAEDRPPSASTTPKHTENGIRLEVARELSATRKCPSPASLLPARPSMVGQPPGTKIPQSPHRNSPQPPLSNSPTPPTRPPQTFNRPPPPRHRRADQSPGSLPSNPSGSQSPAMSDGSANAWSVIAKASKEIKKVKEGKEGKDGKDGKDKKAKKRKVEETIGRRKESAQHEDWDLPTEWELDEDGHHNMCYTCFNRKEHDEYPGMCDTCPRIYHAECHIPRIKCTMAELPDDWKCSWCLPSTPSTSVNQNFQGDDRLNCYKVLLACFEKPYYASLFIDPVDLSIEKEYKKLVEKPMDFNTIVSLLEENPRASLESERLGNVLDFINHMNIIFMNCSIYNESGTVAMDACKAVYHDFMAAVKKFLPVYKHKVFFFIHYYKATKKHSIRWRPLEGQLGEPFYDEMDHAPHVITGGTSPIRMKIKLALPRPISESEDEIHEPSSKKLKKKEKPVSQ</sequence>
<feature type="compositionally biased region" description="Low complexity" evidence="8">
    <location>
        <begin position="656"/>
        <end position="671"/>
    </location>
</feature>
<evidence type="ECO:0000313" key="11">
    <source>
        <dbReference type="Proteomes" id="UP000887575"/>
    </source>
</evidence>
<reference evidence="12" key="1">
    <citation type="submission" date="2024-02" db="UniProtKB">
        <authorList>
            <consortium name="WormBaseParasite"/>
        </authorList>
    </citation>
    <scope>IDENTIFICATION</scope>
</reference>
<evidence type="ECO:0000259" key="9">
    <source>
        <dbReference type="PROSITE" id="PS50014"/>
    </source>
</evidence>
<keyword evidence="4 5" id="KW-0103">Bromodomain</keyword>
<dbReference type="Proteomes" id="UP000887575">
    <property type="component" value="Unassembled WGS sequence"/>
</dbReference>
<evidence type="ECO:0000256" key="2">
    <source>
        <dbReference type="ARBA" id="ARBA00022771"/>
    </source>
</evidence>
<keyword evidence="11" id="KW-1185">Reference proteome</keyword>
<keyword evidence="2 6" id="KW-0863">Zinc-finger</keyword>
<dbReference type="PROSITE" id="PS50016">
    <property type="entry name" value="ZF_PHD_2"/>
    <property type="match status" value="1"/>
</dbReference>
<feature type="domain" description="Bromo" evidence="9">
    <location>
        <begin position="827"/>
        <end position="905"/>
    </location>
</feature>
<protein>
    <submittedName>
        <fullName evidence="12">Uncharacterized protein</fullName>
    </submittedName>
</protein>
<feature type="compositionally biased region" description="Acidic residues" evidence="8">
    <location>
        <begin position="529"/>
        <end position="538"/>
    </location>
</feature>
<evidence type="ECO:0000256" key="6">
    <source>
        <dbReference type="PROSITE-ProRule" id="PRU00146"/>
    </source>
</evidence>
<feature type="compositionally biased region" description="Pro residues" evidence="8">
    <location>
        <begin position="625"/>
        <end position="639"/>
    </location>
</feature>
<evidence type="ECO:0000256" key="1">
    <source>
        <dbReference type="ARBA" id="ARBA00022723"/>
    </source>
</evidence>
<dbReference type="GO" id="GO:0008270">
    <property type="term" value="F:zinc ion binding"/>
    <property type="evidence" value="ECO:0007669"/>
    <property type="project" value="UniProtKB-KW"/>
</dbReference>
<dbReference type="InterPro" id="IPR001487">
    <property type="entry name" value="Bromodomain"/>
</dbReference>
<evidence type="ECO:0000256" key="5">
    <source>
        <dbReference type="PROSITE-ProRule" id="PRU00035"/>
    </source>
</evidence>
<feature type="compositionally biased region" description="Basic residues" evidence="8">
    <location>
        <begin position="1001"/>
        <end position="1012"/>
    </location>
</feature>
<evidence type="ECO:0000256" key="7">
    <source>
        <dbReference type="SAM" id="Coils"/>
    </source>
</evidence>
<feature type="compositionally biased region" description="Low complexity" evidence="8">
    <location>
        <begin position="52"/>
        <end position="62"/>
    </location>
</feature>
<evidence type="ECO:0000256" key="8">
    <source>
        <dbReference type="SAM" id="MobiDB-lite"/>
    </source>
</evidence>
<feature type="compositionally biased region" description="Polar residues" evidence="8">
    <location>
        <begin position="507"/>
        <end position="517"/>
    </location>
</feature>
<feature type="domain" description="PHD-type" evidence="10">
    <location>
        <begin position="746"/>
        <end position="800"/>
    </location>
</feature>
<dbReference type="PROSITE" id="PS50014">
    <property type="entry name" value="BROMODOMAIN_2"/>
    <property type="match status" value="1"/>
</dbReference>
<evidence type="ECO:0000256" key="3">
    <source>
        <dbReference type="ARBA" id="ARBA00022833"/>
    </source>
</evidence>
<dbReference type="WBParaSite" id="MBELARI_LOCUS6728.1">
    <property type="protein sequence ID" value="MBELARI_LOCUS6728.1"/>
    <property type="gene ID" value="MBELARI_LOCUS6728"/>
</dbReference>
<organism evidence="11 12">
    <name type="scientific">Mesorhabditis belari</name>
    <dbReference type="NCBI Taxonomy" id="2138241"/>
    <lineage>
        <taxon>Eukaryota</taxon>
        <taxon>Metazoa</taxon>
        <taxon>Ecdysozoa</taxon>
        <taxon>Nematoda</taxon>
        <taxon>Chromadorea</taxon>
        <taxon>Rhabditida</taxon>
        <taxon>Rhabditina</taxon>
        <taxon>Rhabditomorpha</taxon>
        <taxon>Rhabditoidea</taxon>
        <taxon>Rhabditidae</taxon>
        <taxon>Mesorhabditinae</taxon>
        <taxon>Mesorhabditis</taxon>
    </lineage>
</organism>
<dbReference type="AlphaFoldDB" id="A0AAF3JAL2"/>
<feature type="region of interest" description="Disordered" evidence="8">
    <location>
        <begin position="499"/>
        <end position="677"/>
    </location>
</feature>
<feature type="region of interest" description="Disordered" evidence="8">
    <location>
        <begin position="451"/>
        <end position="478"/>
    </location>
</feature>
<dbReference type="InterPro" id="IPR036427">
    <property type="entry name" value="Bromodomain-like_sf"/>
</dbReference>
<dbReference type="Gene3D" id="3.30.40.10">
    <property type="entry name" value="Zinc/RING finger domain, C3HC4 (zinc finger)"/>
    <property type="match status" value="1"/>
</dbReference>
<evidence type="ECO:0000259" key="10">
    <source>
        <dbReference type="PROSITE" id="PS50016"/>
    </source>
</evidence>
<feature type="compositionally biased region" description="Basic and acidic residues" evidence="8">
    <location>
        <begin position="692"/>
        <end position="708"/>
    </location>
</feature>